<dbReference type="EMBL" id="BKCJ010386934">
    <property type="protein sequence ID" value="GFA21529.1"/>
    <property type="molecule type" value="Genomic_DNA"/>
</dbReference>
<dbReference type="GO" id="GO:0003964">
    <property type="term" value="F:RNA-directed DNA polymerase activity"/>
    <property type="evidence" value="ECO:0007669"/>
    <property type="project" value="UniProtKB-KW"/>
</dbReference>
<keyword evidence="1" id="KW-0808">Transferase</keyword>
<dbReference type="PANTHER" id="PTHR33116:SF77">
    <property type="entry name" value="RNA-DIRECTED DNA POLYMERASE"/>
    <property type="match status" value="1"/>
</dbReference>
<sequence>MSLTMTFISLKTLCDSKKLAWVKWSNILASPDKGGLGVGSLKAFNISLLLEWRWFLFHYTNALWVHVVKAIHGDGAGIDIRACHTNGVWASIVGPVNVERTKVEFDALMFDIANLEPEELVDFDTYIWSLSHDNKFSMNSVRKHIDELSLPSLSPSTRWFCNVSVESSAHTFFSYDTASAVWHLVRVSSGSMFPSFSLCGEWDLWFQS</sequence>
<comment type="caution">
    <text evidence="1">The sequence shown here is derived from an EMBL/GenBank/DDBJ whole genome shotgun (WGS) entry which is preliminary data.</text>
</comment>
<organism evidence="1">
    <name type="scientific">Tanacetum cinerariifolium</name>
    <name type="common">Dalmatian daisy</name>
    <name type="synonym">Chrysanthemum cinerariifolium</name>
    <dbReference type="NCBI Taxonomy" id="118510"/>
    <lineage>
        <taxon>Eukaryota</taxon>
        <taxon>Viridiplantae</taxon>
        <taxon>Streptophyta</taxon>
        <taxon>Embryophyta</taxon>
        <taxon>Tracheophyta</taxon>
        <taxon>Spermatophyta</taxon>
        <taxon>Magnoliopsida</taxon>
        <taxon>eudicotyledons</taxon>
        <taxon>Gunneridae</taxon>
        <taxon>Pentapetalae</taxon>
        <taxon>asterids</taxon>
        <taxon>campanulids</taxon>
        <taxon>Asterales</taxon>
        <taxon>Asteraceae</taxon>
        <taxon>Asteroideae</taxon>
        <taxon>Anthemideae</taxon>
        <taxon>Anthemidinae</taxon>
        <taxon>Tanacetum</taxon>
    </lineage>
</organism>
<reference evidence="1" key="1">
    <citation type="journal article" date="2019" name="Sci. Rep.">
        <title>Draft genome of Tanacetum cinerariifolium, the natural source of mosquito coil.</title>
        <authorList>
            <person name="Yamashiro T."/>
            <person name="Shiraishi A."/>
            <person name="Satake H."/>
            <person name="Nakayama K."/>
        </authorList>
    </citation>
    <scope>NUCLEOTIDE SEQUENCE</scope>
</reference>
<dbReference type="AlphaFoldDB" id="A0A699J9G8"/>
<gene>
    <name evidence="1" type="ORF">Tci_593501</name>
</gene>
<evidence type="ECO:0000313" key="1">
    <source>
        <dbReference type="EMBL" id="GFA21529.1"/>
    </source>
</evidence>
<proteinExistence type="predicted"/>
<protein>
    <submittedName>
        <fullName evidence="1">RNA-directed DNA polymerase, eukaryota, reverse transcriptase zinc-binding domain protein</fullName>
    </submittedName>
</protein>
<keyword evidence="1" id="KW-0548">Nucleotidyltransferase</keyword>
<name>A0A699J9G8_TANCI</name>
<keyword evidence="1" id="KW-0695">RNA-directed DNA polymerase</keyword>
<accession>A0A699J9G8</accession>
<dbReference type="PANTHER" id="PTHR33116">
    <property type="entry name" value="REVERSE TRANSCRIPTASE ZINC-BINDING DOMAIN-CONTAINING PROTEIN-RELATED-RELATED"/>
    <property type="match status" value="1"/>
</dbReference>